<dbReference type="SUPFAM" id="SSF81296">
    <property type="entry name" value="E set domains"/>
    <property type="match status" value="1"/>
</dbReference>
<dbReference type="CDD" id="cd11338">
    <property type="entry name" value="AmyAc_CMD"/>
    <property type="match status" value="1"/>
</dbReference>
<proteinExistence type="inferred from homology"/>
<dbReference type="Gene3D" id="2.60.40.1180">
    <property type="entry name" value="Golgi alpha-mannosidase II"/>
    <property type="match status" value="1"/>
</dbReference>
<dbReference type="CDD" id="cd02857">
    <property type="entry name" value="E_set_CDase_PDE_N"/>
    <property type="match status" value="1"/>
</dbReference>
<dbReference type="InterPro" id="IPR014756">
    <property type="entry name" value="Ig_E-set"/>
</dbReference>
<dbReference type="SUPFAM" id="SSF51011">
    <property type="entry name" value="Glycosyl hydrolase domain"/>
    <property type="match status" value="1"/>
</dbReference>
<accession>A0ABY5VD06</accession>
<dbReference type="Gene3D" id="2.60.40.10">
    <property type="entry name" value="Immunoglobulins"/>
    <property type="match status" value="1"/>
</dbReference>
<gene>
    <name evidence="6" type="ORF">NQ502_11965</name>
</gene>
<dbReference type="InterPro" id="IPR013780">
    <property type="entry name" value="Glyco_hydro_b"/>
</dbReference>
<evidence type="ECO:0000256" key="1">
    <source>
        <dbReference type="ARBA" id="ARBA00008061"/>
    </source>
</evidence>
<dbReference type="InterPro" id="IPR006047">
    <property type="entry name" value="GH13_cat_dom"/>
</dbReference>
<dbReference type="GO" id="GO:0016787">
    <property type="term" value="F:hydrolase activity"/>
    <property type="evidence" value="ECO:0007669"/>
    <property type="project" value="UniProtKB-KW"/>
</dbReference>
<keyword evidence="2 6" id="KW-0378">Hydrolase</keyword>
<evidence type="ECO:0000256" key="3">
    <source>
        <dbReference type="ARBA" id="ARBA00023001"/>
    </source>
</evidence>
<keyword evidence="7" id="KW-1185">Reference proteome</keyword>
<dbReference type="Pfam" id="PF02903">
    <property type="entry name" value="Alpha-amylase_N"/>
    <property type="match status" value="1"/>
</dbReference>
<protein>
    <submittedName>
        <fullName evidence="6">Glycoside hydrolase family 13 protein</fullName>
    </submittedName>
</protein>
<sequence>MDLQFYRELENRLNYIHKMKPLLSKEALHSDESEYYQFPSGASAGDRVTVRLRTKKSNADAVYLISGSLRKEMFVAMTKDGFDYYETQVVLGEETMHYYFEIQAGKLTCYYNELGVTKDLNELYSFGIVPGFKTPEWAKGAVMYQIFVDRFYNGDKSNDVLSGEYSYIGEQVLQETEWGKPPQAMDVRTFYGGDLQGVIDKLDYLQELGIEVLYLNPIFVSPSNHKYDIQDYDYVDPHYGKIVSDTGDLLESGDLENTHATRYINRVTGLDNLEASNQLFIKLVEELHRRGMKLILDGVFNHCGSFNKWLDRERIYENDEHYQKGAYVDYNSPYQTFFKFNNEHAWPYNEFYDGWWGHDTLPKLNYERSPMLEAYIMYIAKKWVSPPYNADGWRLDVAADLGHSAEYNHQFWKKFRRAVKDANPDALILAEHYGDAKEWLEGDEWDTVMNYDAFMEPVSWFLTGMEKHSDQFRPDLLGNGESFTMAMKYHMSRFYGPSLHVAMNELDNHDHSRFLTRTNQKVGRVAHLGSAAAEEGVNKAVLREAVVIQMTWPGAPTLYYGDEAGVCGFTDPDNRRTYPWGSEDIELLEFYRQAIAMHKQYPVLRKGSLRQLMYGYNIMAYGRFSPDEQIAVIINNREEETDVEVPVWELGMDCIHDKVMEQVFYTDAEGFRKEKKSYPVVAGILSITMPPRGAVVLYRKE</sequence>
<evidence type="ECO:0000313" key="7">
    <source>
        <dbReference type="Proteomes" id="UP001060164"/>
    </source>
</evidence>
<dbReference type="InterPro" id="IPR013783">
    <property type="entry name" value="Ig-like_fold"/>
</dbReference>
<dbReference type="InterPro" id="IPR004185">
    <property type="entry name" value="Glyco_hydro_13_lg-like_dom"/>
</dbReference>
<dbReference type="Gene3D" id="3.20.20.80">
    <property type="entry name" value="Glycosidases"/>
    <property type="match status" value="1"/>
</dbReference>
<organism evidence="6 7">
    <name type="scientific">Ruminococcus gauvreauii</name>
    <dbReference type="NCBI Taxonomy" id="438033"/>
    <lineage>
        <taxon>Bacteria</taxon>
        <taxon>Bacillati</taxon>
        <taxon>Bacillota</taxon>
        <taxon>Clostridia</taxon>
        <taxon>Eubacteriales</taxon>
        <taxon>Oscillospiraceae</taxon>
        <taxon>Ruminococcus</taxon>
    </lineage>
</organism>
<evidence type="ECO:0000313" key="6">
    <source>
        <dbReference type="EMBL" id="UWP58106.1"/>
    </source>
</evidence>
<keyword evidence="3" id="KW-0119">Carbohydrate metabolism</keyword>
<dbReference type="RefSeq" id="WP_028528498.1">
    <property type="nucleotide sequence ID" value="NZ_CABLBR010000012.1"/>
</dbReference>
<dbReference type="Pfam" id="PF00128">
    <property type="entry name" value="Alpha-amylase"/>
    <property type="match status" value="2"/>
</dbReference>
<keyword evidence="4" id="KW-0326">Glycosidase</keyword>
<evidence type="ECO:0000256" key="4">
    <source>
        <dbReference type="ARBA" id="ARBA00023295"/>
    </source>
</evidence>
<reference evidence="6" key="1">
    <citation type="journal article" date="2022" name="Cell">
        <title>Design, construction, and in vivo augmentation of a complex gut microbiome.</title>
        <authorList>
            <person name="Cheng A.G."/>
            <person name="Ho P.Y."/>
            <person name="Aranda-Diaz A."/>
            <person name="Jain S."/>
            <person name="Yu F.B."/>
            <person name="Meng X."/>
            <person name="Wang M."/>
            <person name="Iakiviak M."/>
            <person name="Nagashima K."/>
            <person name="Zhao A."/>
            <person name="Murugkar P."/>
            <person name="Patil A."/>
            <person name="Atabakhsh K."/>
            <person name="Weakley A."/>
            <person name="Yan J."/>
            <person name="Brumbaugh A.R."/>
            <person name="Higginbottom S."/>
            <person name="Dimas A."/>
            <person name="Shiver A.L."/>
            <person name="Deutschbauer A."/>
            <person name="Neff N."/>
            <person name="Sonnenburg J.L."/>
            <person name="Huang K.C."/>
            <person name="Fischbach M.A."/>
        </authorList>
    </citation>
    <scope>NUCLEOTIDE SEQUENCE</scope>
    <source>
        <strain evidence="6">DSM 19829</strain>
    </source>
</reference>
<dbReference type="EMBL" id="CP102290">
    <property type="protein sequence ID" value="UWP58106.1"/>
    <property type="molecule type" value="Genomic_DNA"/>
</dbReference>
<dbReference type="SMART" id="SM00642">
    <property type="entry name" value="Aamy"/>
    <property type="match status" value="1"/>
</dbReference>
<dbReference type="InterPro" id="IPR017853">
    <property type="entry name" value="GH"/>
</dbReference>
<dbReference type="PANTHER" id="PTHR10357:SF210">
    <property type="entry name" value="MALTODEXTRIN GLUCOSIDASE"/>
    <property type="match status" value="1"/>
</dbReference>
<comment type="similarity">
    <text evidence="1">Belongs to the glycosyl hydrolase 13 family.</text>
</comment>
<dbReference type="SUPFAM" id="SSF51445">
    <property type="entry name" value="(Trans)glycosidases"/>
    <property type="match status" value="1"/>
</dbReference>
<dbReference type="Proteomes" id="UP001060164">
    <property type="component" value="Chromosome"/>
</dbReference>
<dbReference type="PANTHER" id="PTHR10357">
    <property type="entry name" value="ALPHA-AMYLASE FAMILY MEMBER"/>
    <property type="match status" value="1"/>
</dbReference>
<keyword evidence="3" id="KW-0624">Polysaccharide degradation</keyword>
<evidence type="ECO:0000256" key="2">
    <source>
        <dbReference type="ARBA" id="ARBA00022801"/>
    </source>
</evidence>
<feature type="domain" description="Glycosyl hydrolase family 13 catalytic" evidence="5">
    <location>
        <begin position="145"/>
        <end position="598"/>
    </location>
</feature>
<evidence type="ECO:0000259" key="5">
    <source>
        <dbReference type="SMART" id="SM00642"/>
    </source>
</evidence>
<name>A0ABY5VD06_9FIRM</name>
<keyword evidence="3" id="KW-0136">Cellulose degradation</keyword>